<evidence type="ECO:0000313" key="9">
    <source>
        <dbReference type="EMBL" id="MFD2646821.1"/>
    </source>
</evidence>
<comment type="similarity">
    <text evidence="2">Belongs to the binding-protein-dependent transport system permease family. FecCD subfamily.</text>
</comment>
<evidence type="ECO:0000256" key="6">
    <source>
        <dbReference type="ARBA" id="ARBA00022989"/>
    </source>
</evidence>
<feature type="transmembrane region" description="Helical" evidence="8">
    <location>
        <begin position="169"/>
        <end position="189"/>
    </location>
</feature>
<keyword evidence="6 8" id="KW-1133">Transmembrane helix</keyword>
<feature type="transmembrane region" description="Helical" evidence="8">
    <location>
        <begin position="111"/>
        <end position="128"/>
    </location>
</feature>
<dbReference type="PANTHER" id="PTHR30472:SF67">
    <property type="entry name" value="PERMEASE OF ABC TRANSPORTER-RELATED"/>
    <property type="match status" value="1"/>
</dbReference>
<keyword evidence="10" id="KW-1185">Reference proteome</keyword>
<keyword evidence="4" id="KW-1003">Cell membrane</keyword>
<evidence type="ECO:0000256" key="2">
    <source>
        <dbReference type="ARBA" id="ARBA00007935"/>
    </source>
</evidence>
<proteinExistence type="inferred from homology"/>
<dbReference type="Pfam" id="PF01032">
    <property type="entry name" value="FecCD"/>
    <property type="match status" value="1"/>
</dbReference>
<feature type="transmembrane region" description="Helical" evidence="8">
    <location>
        <begin position="301"/>
        <end position="322"/>
    </location>
</feature>
<dbReference type="EMBL" id="JBHUNP010000001">
    <property type="protein sequence ID" value="MFD2646821.1"/>
    <property type="molecule type" value="Genomic_DNA"/>
</dbReference>
<feature type="transmembrane region" description="Helical" evidence="8">
    <location>
        <begin position="219"/>
        <end position="236"/>
    </location>
</feature>
<dbReference type="SUPFAM" id="SSF81345">
    <property type="entry name" value="ABC transporter involved in vitamin B12 uptake, BtuC"/>
    <property type="match status" value="1"/>
</dbReference>
<keyword evidence="3" id="KW-0813">Transport</keyword>
<gene>
    <name evidence="9" type="ORF">ACFSX5_03325</name>
</gene>
<feature type="transmembrane region" description="Helical" evidence="8">
    <location>
        <begin position="79"/>
        <end position="99"/>
    </location>
</feature>
<dbReference type="RefSeq" id="WP_386831753.1">
    <property type="nucleotide sequence ID" value="NZ_JBHUNP010000001.1"/>
</dbReference>
<dbReference type="InterPro" id="IPR037294">
    <property type="entry name" value="ABC_BtuC-like"/>
</dbReference>
<name>A0ABW5QH11_9HYPH</name>
<evidence type="ECO:0000256" key="4">
    <source>
        <dbReference type="ARBA" id="ARBA00022475"/>
    </source>
</evidence>
<evidence type="ECO:0000313" key="10">
    <source>
        <dbReference type="Proteomes" id="UP001597521"/>
    </source>
</evidence>
<evidence type="ECO:0000256" key="1">
    <source>
        <dbReference type="ARBA" id="ARBA00004651"/>
    </source>
</evidence>
<dbReference type="InterPro" id="IPR000522">
    <property type="entry name" value="ABC_transptr_permease_BtuC"/>
</dbReference>
<evidence type="ECO:0000256" key="3">
    <source>
        <dbReference type="ARBA" id="ARBA00022448"/>
    </source>
</evidence>
<feature type="transmembrane region" description="Helical" evidence="8">
    <location>
        <begin position="134"/>
        <end position="157"/>
    </location>
</feature>
<accession>A0ABW5QH11</accession>
<dbReference type="Gene3D" id="1.10.3470.10">
    <property type="entry name" value="ABC transporter involved in vitamin B12 uptake, BtuC"/>
    <property type="match status" value="1"/>
</dbReference>
<evidence type="ECO:0000256" key="7">
    <source>
        <dbReference type="ARBA" id="ARBA00023136"/>
    </source>
</evidence>
<feature type="transmembrane region" description="Helical" evidence="8">
    <location>
        <begin position="328"/>
        <end position="347"/>
    </location>
</feature>
<sequence>MSHKHRATGPRHAVLHHLPLLHLILLLVLAGAMTAGVGVGAVSIPFGEVWKVVAAHLWPGSVEVTWSSGRDNIVWEVRLPRVVLGAIVGASLALVGAALQSVTRNQLADPHLLGISSGAALGAIIVLLHTGMFLGLVTVPIFAFAGALLTTAVVVGVATVTNATNASRLVLTGVAASFIITSLGSLGIFLGDPRAAHTVIFWMLGGLGLAQWAQLPYPLLALAICGAYLMFNARNLNAMTLGDESATTLGLPANRFRLAVFVACALLTGAAVAFSGIISFVGLMIPHLVRMLVGGDYRRVLPLSALVGAIFLVLADMAARTVIPPQDIPLGVITGLVGGLFFILLMWRKRGIG</sequence>
<feature type="transmembrane region" description="Helical" evidence="8">
    <location>
        <begin position="20"/>
        <end position="44"/>
    </location>
</feature>
<comment type="subcellular location">
    <subcellularLocation>
        <location evidence="1">Cell membrane</location>
        <topology evidence="1">Multi-pass membrane protein</topology>
    </subcellularLocation>
</comment>
<protein>
    <submittedName>
        <fullName evidence="9">FecCD family ABC transporter permease</fullName>
    </submittedName>
</protein>
<feature type="transmembrane region" description="Helical" evidence="8">
    <location>
        <begin position="256"/>
        <end position="289"/>
    </location>
</feature>
<dbReference type="Proteomes" id="UP001597521">
    <property type="component" value="Unassembled WGS sequence"/>
</dbReference>
<organism evidence="9 10">
    <name type="scientific">Devosia albogilva</name>
    <dbReference type="NCBI Taxonomy" id="429726"/>
    <lineage>
        <taxon>Bacteria</taxon>
        <taxon>Pseudomonadati</taxon>
        <taxon>Pseudomonadota</taxon>
        <taxon>Alphaproteobacteria</taxon>
        <taxon>Hyphomicrobiales</taxon>
        <taxon>Devosiaceae</taxon>
        <taxon>Devosia</taxon>
    </lineage>
</organism>
<evidence type="ECO:0000256" key="8">
    <source>
        <dbReference type="SAM" id="Phobius"/>
    </source>
</evidence>
<keyword evidence="7 8" id="KW-0472">Membrane</keyword>
<evidence type="ECO:0000256" key="5">
    <source>
        <dbReference type="ARBA" id="ARBA00022692"/>
    </source>
</evidence>
<dbReference type="CDD" id="cd06550">
    <property type="entry name" value="TM_ABC_iron-siderophores_like"/>
    <property type="match status" value="1"/>
</dbReference>
<reference evidence="10" key="1">
    <citation type="journal article" date="2019" name="Int. J. Syst. Evol. Microbiol.">
        <title>The Global Catalogue of Microorganisms (GCM) 10K type strain sequencing project: providing services to taxonomists for standard genome sequencing and annotation.</title>
        <authorList>
            <consortium name="The Broad Institute Genomics Platform"/>
            <consortium name="The Broad Institute Genome Sequencing Center for Infectious Disease"/>
            <person name="Wu L."/>
            <person name="Ma J."/>
        </authorList>
    </citation>
    <scope>NUCLEOTIDE SEQUENCE [LARGE SCALE GENOMIC DNA]</scope>
    <source>
        <strain evidence="10">CCM 7427</strain>
    </source>
</reference>
<comment type="caution">
    <text evidence="9">The sequence shown here is derived from an EMBL/GenBank/DDBJ whole genome shotgun (WGS) entry which is preliminary data.</text>
</comment>
<dbReference type="PANTHER" id="PTHR30472">
    <property type="entry name" value="FERRIC ENTEROBACTIN TRANSPORT SYSTEM PERMEASE PROTEIN"/>
    <property type="match status" value="1"/>
</dbReference>
<keyword evidence="5 8" id="KW-0812">Transmembrane</keyword>